<organism evidence="4 5">
    <name type="scientific">Vulcaniibacterium thermophilum</name>
    <dbReference type="NCBI Taxonomy" id="1169913"/>
    <lineage>
        <taxon>Bacteria</taxon>
        <taxon>Pseudomonadati</taxon>
        <taxon>Pseudomonadota</taxon>
        <taxon>Gammaproteobacteria</taxon>
        <taxon>Lysobacterales</taxon>
        <taxon>Lysobacteraceae</taxon>
        <taxon>Vulcaniibacterium</taxon>
    </lineage>
</organism>
<dbReference type="InterPro" id="IPR022441">
    <property type="entry name" value="Para_beta_helix_rpt-2"/>
</dbReference>
<dbReference type="SMART" id="SM00710">
    <property type="entry name" value="PbH1"/>
    <property type="match status" value="8"/>
</dbReference>
<gene>
    <name evidence="4" type="ORF">GCM10007167_08840</name>
</gene>
<sequence>MNHDALEHIVPEEGTPRRKFLKNSLLLTVPALVGGALLPKVSMAATYVPPTRMRGLTRLNVRNYGALGNGTSDDTAAIQAAINALPSDGGTVYIPAGTYMIDAVKSIRLRSKMHLELDPAAVLKAIPNGAEKAYVVLASKCTDVEISGGQIIGERYGHLVTTGEWGHAIFIRGSQRVTIRDIRVADCYGDGISLGAAPVWQSAPIYSEDVAIANVVSTNNRRQALTIGRAKYVQVHDSEFSNSNGVKPETGIDIEPDMPDEGGIADRITIKNCVIRGNRTYGINIFKGARNITIRGCTIEENGSCGLVTVGCTGIYIAVNTVRRNSATGIFIQYDTTNCQISQNTFYDNYLRLGDVDRTAFSLYGWDKKVERDLLYRGEGIVDLRITTNYYR</sequence>
<accession>A0A918YYQ1</accession>
<evidence type="ECO:0000256" key="2">
    <source>
        <dbReference type="SAM" id="Phobius"/>
    </source>
</evidence>
<keyword evidence="1" id="KW-1015">Disulfide bond</keyword>
<proteinExistence type="predicted"/>
<reference evidence="4" key="2">
    <citation type="submission" date="2020-09" db="EMBL/GenBank/DDBJ databases">
        <authorList>
            <person name="Sun Q."/>
            <person name="Kim S."/>
        </authorList>
    </citation>
    <scope>NUCLEOTIDE SEQUENCE</scope>
    <source>
        <strain evidence="4">KCTC 32020</strain>
    </source>
</reference>
<keyword evidence="2" id="KW-0472">Membrane</keyword>
<keyword evidence="5" id="KW-1185">Reference proteome</keyword>
<protein>
    <recommendedName>
        <fullName evidence="3">Rhamnogalacturonase A/B/Epimerase-like pectate lyase domain-containing protein</fullName>
    </recommendedName>
</protein>
<dbReference type="EMBL" id="BNCF01000003">
    <property type="protein sequence ID" value="GHE29242.1"/>
    <property type="molecule type" value="Genomic_DNA"/>
</dbReference>
<evidence type="ECO:0000259" key="3">
    <source>
        <dbReference type="Pfam" id="PF12708"/>
    </source>
</evidence>
<keyword evidence="2" id="KW-0812">Transmembrane</keyword>
<feature type="transmembrane region" description="Helical" evidence="2">
    <location>
        <begin position="25"/>
        <end position="48"/>
    </location>
</feature>
<evidence type="ECO:0000313" key="5">
    <source>
        <dbReference type="Proteomes" id="UP000636453"/>
    </source>
</evidence>
<dbReference type="Pfam" id="PF12708">
    <property type="entry name" value="Pect-lyase_RHGA_epim"/>
    <property type="match status" value="1"/>
</dbReference>
<dbReference type="Proteomes" id="UP000636453">
    <property type="component" value="Unassembled WGS sequence"/>
</dbReference>
<dbReference type="PROSITE" id="PS51318">
    <property type="entry name" value="TAT"/>
    <property type="match status" value="1"/>
</dbReference>
<comment type="caution">
    <text evidence="4">The sequence shown here is derived from an EMBL/GenBank/DDBJ whole genome shotgun (WGS) entry which is preliminary data.</text>
</comment>
<dbReference type="InterPro" id="IPR006311">
    <property type="entry name" value="TAT_signal"/>
</dbReference>
<dbReference type="RefSeq" id="WP_146474754.1">
    <property type="nucleotide sequence ID" value="NZ_BNCF01000003.1"/>
</dbReference>
<evidence type="ECO:0000313" key="4">
    <source>
        <dbReference type="EMBL" id="GHE29242.1"/>
    </source>
</evidence>
<dbReference type="InterPro" id="IPR006626">
    <property type="entry name" value="PbH1"/>
</dbReference>
<dbReference type="InterPro" id="IPR012334">
    <property type="entry name" value="Pectin_lyas_fold"/>
</dbReference>
<dbReference type="SUPFAM" id="SSF51126">
    <property type="entry name" value="Pectin lyase-like"/>
    <property type="match status" value="1"/>
</dbReference>
<name>A0A918YYQ1_9GAMM</name>
<dbReference type="NCBIfam" id="TIGR03804">
    <property type="entry name" value="para_beta_helix"/>
    <property type="match status" value="1"/>
</dbReference>
<feature type="domain" description="Rhamnogalacturonase A/B/Epimerase-like pectate lyase" evidence="3">
    <location>
        <begin position="60"/>
        <end position="303"/>
    </location>
</feature>
<reference evidence="4" key="1">
    <citation type="journal article" date="2014" name="Int. J. Syst. Evol. Microbiol.">
        <title>Complete genome sequence of Corynebacterium casei LMG S-19264T (=DSM 44701T), isolated from a smear-ripened cheese.</title>
        <authorList>
            <consortium name="US DOE Joint Genome Institute (JGI-PGF)"/>
            <person name="Walter F."/>
            <person name="Albersmeier A."/>
            <person name="Kalinowski J."/>
            <person name="Ruckert C."/>
        </authorList>
    </citation>
    <scope>NUCLEOTIDE SEQUENCE</scope>
    <source>
        <strain evidence="4">KCTC 32020</strain>
    </source>
</reference>
<dbReference type="PANTHER" id="PTHR31736:SF19">
    <property type="entry name" value="PECTIN LYASE SUPERFAMILY PROTEIN-RELATED"/>
    <property type="match status" value="1"/>
</dbReference>
<dbReference type="Gene3D" id="2.160.20.10">
    <property type="entry name" value="Single-stranded right-handed beta-helix, Pectin lyase-like"/>
    <property type="match status" value="1"/>
</dbReference>
<dbReference type="InterPro" id="IPR011050">
    <property type="entry name" value="Pectin_lyase_fold/virulence"/>
</dbReference>
<dbReference type="OrthoDB" id="3291491at2"/>
<dbReference type="PANTHER" id="PTHR31736">
    <property type="match status" value="1"/>
</dbReference>
<dbReference type="InterPro" id="IPR024535">
    <property type="entry name" value="RHGA/B-epi-like_pectate_lyase"/>
</dbReference>
<keyword evidence="2" id="KW-1133">Transmembrane helix</keyword>
<evidence type="ECO:0000256" key="1">
    <source>
        <dbReference type="ARBA" id="ARBA00023157"/>
    </source>
</evidence>
<dbReference type="AlphaFoldDB" id="A0A918YYQ1"/>